<feature type="compositionally biased region" description="Basic and acidic residues" evidence="1">
    <location>
        <begin position="71"/>
        <end position="80"/>
    </location>
</feature>
<feature type="region of interest" description="Disordered" evidence="1">
    <location>
        <begin position="28"/>
        <end position="90"/>
    </location>
</feature>
<feature type="compositionally biased region" description="Polar residues" evidence="1">
    <location>
        <begin position="57"/>
        <end position="70"/>
    </location>
</feature>
<dbReference type="AlphaFoldDB" id="A0A8H5TN08"/>
<dbReference type="EMBL" id="JAAGWQ010000063">
    <property type="protein sequence ID" value="KAF5672029.1"/>
    <property type="molecule type" value="Genomic_DNA"/>
</dbReference>
<organism evidence="2 3">
    <name type="scientific">Fusarium heterosporum</name>
    <dbReference type="NCBI Taxonomy" id="42747"/>
    <lineage>
        <taxon>Eukaryota</taxon>
        <taxon>Fungi</taxon>
        <taxon>Dikarya</taxon>
        <taxon>Ascomycota</taxon>
        <taxon>Pezizomycotina</taxon>
        <taxon>Sordariomycetes</taxon>
        <taxon>Hypocreomycetidae</taxon>
        <taxon>Hypocreales</taxon>
        <taxon>Nectriaceae</taxon>
        <taxon>Fusarium</taxon>
        <taxon>Fusarium heterosporum species complex</taxon>
    </lineage>
</organism>
<proteinExistence type="predicted"/>
<accession>A0A8H5TN08</accession>
<gene>
    <name evidence="2" type="ORF">FHETE_3901</name>
</gene>
<dbReference type="PANTHER" id="PTHR39697">
    <property type="entry name" value="RICIN B LECTIN DOMAIN-CONTAINING PROTEIN-RELATED"/>
    <property type="match status" value="1"/>
</dbReference>
<keyword evidence="3" id="KW-1185">Reference proteome</keyword>
<dbReference type="OrthoDB" id="5289641at2759"/>
<comment type="caution">
    <text evidence="2">The sequence shown here is derived from an EMBL/GenBank/DDBJ whole genome shotgun (WGS) entry which is preliminary data.</text>
</comment>
<evidence type="ECO:0000256" key="1">
    <source>
        <dbReference type="SAM" id="MobiDB-lite"/>
    </source>
</evidence>
<sequence length="242" mass="27377">MPTSSPTADQQDNNDNLLAITINLPTMADKRRTWDMDSTLSSSISISRPADSHPDTPESTAKQWQSCSSETPDKQEDSEHANPFFEHDDDDVDTNSIALIRKSDPHSGGVYLILDVSQTRALTCHQGQVRLEPISLDNKHVSMQAQWICAERNGFKGFKNVAGGGFLGHDLWWDFCAKAPWLSLWESFTIDRRESGLYWIKILHWWTQWQVSARNDGSGVWAEREKGTLWEFVKVLSLGEGI</sequence>
<dbReference type="PANTHER" id="PTHR39697:SF1">
    <property type="entry name" value="RICIN B LECTIN DOMAIN-CONTAINING PROTEIN"/>
    <property type="match status" value="1"/>
</dbReference>
<name>A0A8H5TN08_FUSHE</name>
<protein>
    <submittedName>
        <fullName evidence="2">Dynamin family</fullName>
    </submittedName>
</protein>
<reference evidence="2 3" key="1">
    <citation type="submission" date="2020-05" db="EMBL/GenBank/DDBJ databases">
        <title>Identification and distribution of gene clusters putatively required for synthesis of sphingolipid metabolism inhibitors in phylogenetically diverse species of the filamentous fungus Fusarium.</title>
        <authorList>
            <person name="Kim H.-S."/>
            <person name="Busman M."/>
            <person name="Brown D.W."/>
            <person name="Divon H."/>
            <person name="Uhlig S."/>
            <person name="Proctor R.H."/>
        </authorList>
    </citation>
    <scope>NUCLEOTIDE SEQUENCE [LARGE SCALE GENOMIC DNA]</scope>
    <source>
        <strain evidence="2 3">NRRL 20693</strain>
    </source>
</reference>
<evidence type="ECO:0000313" key="3">
    <source>
        <dbReference type="Proteomes" id="UP000567885"/>
    </source>
</evidence>
<evidence type="ECO:0000313" key="2">
    <source>
        <dbReference type="EMBL" id="KAF5672029.1"/>
    </source>
</evidence>
<dbReference type="Proteomes" id="UP000567885">
    <property type="component" value="Unassembled WGS sequence"/>
</dbReference>